<evidence type="ECO:0000256" key="4">
    <source>
        <dbReference type="RuleBase" id="RU003719"/>
    </source>
</evidence>
<dbReference type="InterPro" id="IPR050857">
    <property type="entry name" value="D-2-hydroxyacid_DH"/>
</dbReference>
<evidence type="ECO:0000256" key="1">
    <source>
        <dbReference type="ARBA" id="ARBA00005854"/>
    </source>
</evidence>
<dbReference type="PANTHER" id="PTHR42789:SF1">
    <property type="entry name" value="D-ISOMER SPECIFIC 2-HYDROXYACID DEHYDROGENASE FAMILY PROTEIN (AFU_ORTHOLOGUE AFUA_6G10090)"/>
    <property type="match status" value="1"/>
</dbReference>
<gene>
    <name evidence="7" type="ORF">ACFYM3_05705</name>
</gene>
<organism evidence="7 8">
    <name type="scientific">Streptomyces massasporeus</name>
    <dbReference type="NCBI Taxonomy" id="67324"/>
    <lineage>
        <taxon>Bacteria</taxon>
        <taxon>Bacillati</taxon>
        <taxon>Actinomycetota</taxon>
        <taxon>Actinomycetes</taxon>
        <taxon>Kitasatosporales</taxon>
        <taxon>Streptomycetaceae</taxon>
        <taxon>Streptomyces</taxon>
    </lineage>
</organism>
<feature type="domain" description="D-isomer specific 2-hydroxyacid dehydrogenase catalytic" evidence="5">
    <location>
        <begin position="74"/>
        <end position="352"/>
    </location>
</feature>
<proteinExistence type="inferred from homology"/>
<dbReference type="InterPro" id="IPR036291">
    <property type="entry name" value="NAD(P)-bd_dom_sf"/>
</dbReference>
<dbReference type="EMBL" id="JBIAFP010000003">
    <property type="protein sequence ID" value="MFE9224127.1"/>
    <property type="molecule type" value="Genomic_DNA"/>
</dbReference>
<name>A0ABW6L986_9ACTN</name>
<keyword evidence="8" id="KW-1185">Reference proteome</keyword>
<dbReference type="PANTHER" id="PTHR42789">
    <property type="entry name" value="D-ISOMER SPECIFIC 2-HYDROXYACID DEHYDROGENASE FAMILY PROTEIN (AFU_ORTHOLOGUE AFUA_6G10090)"/>
    <property type="match status" value="1"/>
</dbReference>
<protein>
    <submittedName>
        <fullName evidence="7">2-hydroxyacid dehydrogenase</fullName>
    </submittedName>
</protein>
<dbReference type="Proteomes" id="UP001601288">
    <property type="component" value="Unassembled WGS sequence"/>
</dbReference>
<dbReference type="RefSeq" id="WP_358281995.1">
    <property type="nucleotide sequence ID" value="NZ_JBEYGJ010000012.1"/>
</dbReference>
<dbReference type="InterPro" id="IPR006140">
    <property type="entry name" value="D-isomer_DH_NAD-bd"/>
</dbReference>
<sequence>MSGGSTREMTALRVVVVGDRFIPAGYYVDALAELGNPRVGPVRSVHWPGTKAEQHAAQQTMERRGPEAVPVPGEIMDVVGEAEVLAVHFAPVSREVLRAAPRLRAVCVARAGLENVDVVAATARGVAVVPVPGRNATAVAELAIGLMLAEARDITRADASVKAGGWRKDFAGPGREIGGSTVGLIGLGHVGRAFAERIRGFGARLLAYDPYVPDDVHAHHGVVRAGELDTVFRESDVVQLFARLTPETERFVGARHFALMKPTAYFVNTARSRLVDTEALYTALVNRRIAGAGLDVHDQEPLAADSPWRSLENVTITTHYAGDTTTTTLRSARLVAEAVTELAATGRCAAAANARELGWV</sequence>
<feature type="domain" description="D-isomer specific 2-hydroxyacid dehydrogenase NAD-binding" evidence="6">
    <location>
        <begin position="144"/>
        <end position="321"/>
    </location>
</feature>
<keyword evidence="3" id="KW-0520">NAD</keyword>
<evidence type="ECO:0000313" key="7">
    <source>
        <dbReference type="EMBL" id="MFE9224127.1"/>
    </source>
</evidence>
<dbReference type="Pfam" id="PF00389">
    <property type="entry name" value="2-Hacid_dh"/>
    <property type="match status" value="1"/>
</dbReference>
<evidence type="ECO:0000313" key="8">
    <source>
        <dbReference type="Proteomes" id="UP001601288"/>
    </source>
</evidence>
<dbReference type="SUPFAM" id="SSF52283">
    <property type="entry name" value="Formate/glycerate dehydrogenase catalytic domain-like"/>
    <property type="match status" value="1"/>
</dbReference>
<reference evidence="7 8" key="1">
    <citation type="submission" date="2024-10" db="EMBL/GenBank/DDBJ databases">
        <title>The Natural Products Discovery Center: Release of the First 8490 Sequenced Strains for Exploring Actinobacteria Biosynthetic Diversity.</title>
        <authorList>
            <person name="Kalkreuter E."/>
            <person name="Kautsar S.A."/>
            <person name="Yang D."/>
            <person name="Bader C.D."/>
            <person name="Teijaro C.N."/>
            <person name="Fluegel L."/>
            <person name="Davis C.M."/>
            <person name="Simpson J.R."/>
            <person name="Lauterbach L."/>
            <person name="Steele A.D."/>
            <person name="Gui C."/>
            <person name="Meng S."/>
            <person name="Li G."/>
            <person name="Viehrig K."/>
            <person name="Ye F."/>
            <person name="Su P."/>
            <person name="Kiefer A.F."/>
            <person name="Nichols A."/>
            <person name="Cepeda A.J."/>
            <person name="Yan W."/>
            <person name="Fan B."/>
            <person name="Jiang Y."/>
            <person name="Adhikari A."/>
            <person name="Zheng C.-J."/>
            <person name="Schuster L."/>
            <person name="Cowan T.M."/>
            <person name="Smanski M.J."/>
            <person name="Chevrette M.G."/>
            <person name="De Carvalho L.P.S."/>
            <person name="Shen B."/>
        </authorList>
    </citation>
    <scope>NUCLEOTIDE SEQUENCE [LARGE SCALE GENOMIC DNA]</scope>
    <source>
        <strain evidence="7 8">NPDC007066</strain>
    </source>
</reference>
<dbReference type="Gene3D" id="3.40.50.720">
    <property type="entry name" value="NAD(P)-binding Rossmann-like Domain"/>
    <property type="match status" value="2"/>
</dbReference>
<dbReference type="SUPFAM" id="SSF51735">
    <property type="entry name" value="NAD(P)-binding Rossmann-fold domains"/>
    <property type="match status" value="1"/>
</dbReference>
<dbReference type="CDD" id="cd12171">
    <property type="entry name" value="2-Hacid_dh_10"/>
    <property type="match status" value="1"/>
</dbReference>
<comment type="caution">
    <text evidence="7">The sequence shown here is derived from an EMBL/GenBank/DDBJ whole genome shotgun (WGS) entry which is preliminary data.</text>
</comment>
<evidence type="ECO:0000259" key="5">
    <source>
        <dbReference type="Pfam" id="PF00389"/>
    </source>
</evidence>
<keyword evidence="2 4" id="KW-0560">Oxidoreductase</keyword>
<evidence type="ECO:0000256" key="2">
    <source>
        <dbReference type="ARBA" id="ARBA00023002"/>
    </source>
</evidence>
<accession>A0ABW6L986</accession>
<dbReference type="Pfam" id="PF02826">
    <property type="entry name" value="2-Hacid_dh_C"/>
    <property type="match status" value="1"/>
</dbReference>
<comment type="similarity">
    <text evidence="1 4">Belongs to the D-isomer specific 2-hydroxyacid dehydrogenase family.</text>
</comment>
<evidence type="ECO:0000259" key="6">
    <source>
        <dbReference type="Pfam" id="PF02826"/>
    </source>
</evidence>
<dbReference type="InterPro" id="IPR006139">
    <property type="entry name" value="D-isomer_2_OHA_DH_cat_dom"/>
</dbReference>
<evidence type="ECO:0000256" key="3">
    <source>
        <dbReference type="ARBA" id="ARBA00023027"/>
    </source>
</evidence>